<dbReference type="EMBL" id="JBHSZH010000005">
    <property type="protein sequence ID" value="MFC7081109.1"/>
    <property type="molecule type" value="Genomic_DNA"/>
</dbReference>
<comment type="caution">
    <text evidence="1">The sequence shown here is derived from an EMBL/GenBank/DDBJ whole genome shotgun (WGS) entry which is preliminary data.</text>
</comment>
<keyword evidence="2" id="KW-1185">Reference proteome</keyword>
<accession>A0ABD5WKR8</accession>
<sequence>MGTLAIDIETASPDEEPAYDEFDNTDYFELVAVALGYRVDDSSSVESAVLFRDGGWEEEHTADLLERVAEWLGRREISEVLTYNGAGFDFIHLRNWAEETDDLGLTDGVSECFRSLDSQQIDLAVPSADYHTDLSFEAVCEARNISVTETEYEDYEIDSEFFHDLGIDEDELKGKHVGTYLGEEYVTGVTRGLEEVPLYQELKNMLLDYAEEDAIRLFDLYDSFNESDCKRVSSQSQQ</sequence>
<dbReference type="SUPFAM" id="SSF53098">
    <property type="entry name" value="Ribonuclease H-like"/>
    <property type="match status" value="1"/>
</dbReference>
<dbReference type="InterPro" id="IPR012337">
    <property type="entry name" value="RNaseH-like_sf"/>
</dbReference>
<dbReference type="Proteomes" id="UP001596407">
    <property type="component" value="Unassembled WGS sequence"/>
</dbReference>
<name>A0ABD5WKR8_9EURY</name>
<dbReference type="GeneID" id="79302150"/>
<protein>
    <submittedName>
        <fullName evidence="1">Uncharacterized protein</fullName>
    </submittedName>
</protein>
<proteinExistence type="predicted"/>
<reference evidence="1 2" key="1">
    <citation type="journal article" date="2019" name="Int. J. Syst. Evol. Microbiol.">
        <title>The Global Catalogue of Microorganisms (GCM) 10K type strain sequencing project: providing services to taxonomists for standard genome sequencing and annotation.</title>
        <authorList>
            <consortium name="The Broad Institute Genomics Platform"/>
            <consortium name="The Broad Institute Genome Sequencing Center for Infectious Disease"/>
            <person name="Wu L."/>
            <person name="Ma J."/>
        </authorList>
    </citation>
    <scope>NUCLEOTIDE SEQUENCE [LARGE SCALE GENOMIC DNA]</scope>
    <source>
        <strain evidence="1 2">DT72</strain>
    </source>
</reference>
<evidence type="ECO:0000313" key="2">
    <source>
        <dbReference type="Proteomes" id="UP001596407"/>
    </source>
</evidence>
<organism evidence="1 2">
    <name type="scientific">Halorussus caseinilyticus</name>
    <dbReference type="NCBI Taxonomy" id="3034025"/>
    <lineage>
        <taxon>Archaea</taxon>
        <taxon>Methanobacteriati</taxon>
        <taxon>Methanobacteriota</taxon>
        <taxon>Stenosarchaea group</taxon>
        <taxon>Halobacteria</taxon>
        <taxon>Halobacteriales</taxon>
        <taxon>Haladaptataceae</taxon>
        <taxon>Halorussus</taxon>
    </lineage>
</organism>
<gene>
    <name evidence="1" type="ORF">ACFQJ6_14380</name>
</gene>
<evidence type="ECO:0000313" key="1">
    <source>
        <dbReference type="EMBL" id="MFC7081109.1"/>
    </source>
</evidence>
<dbReference type="AlphaFoldDB" id="A0ABD5WKR8"/>
<dbReference type="RefSeq" id="WP_276280974.1">
    <property type="nucleotide sequence ID" value="NZ_CP119809.1"/>
</dbReference>